<sequence>MTFKNNLCALSSKVEQDTFVLTLMEVRKAKRTNNKKTTRNDRVATKYFIPNVNGDMINVCAHAFSDITSLTRRRLNIICKNFNVHHQSPKEKKRRLTLKCIRNRSDIVNRGSY</sequence>
<reference evidence="1 2" key="1">
    <citation type="submission" date="2023-01" db="EMBL/GenBank/DDBJ databases">
        <authorList>
            <person name="Whitehead M."/>
        </authorList>
    </citation>
    <scope>NUCLEOTIDE SEQUENCE [LARGE SCALE GENOMIC DNA]</scope>
</reference>
<proteinExistence type="predicted"/>
<evidence type="ECO:0000313" key="2">
    <source>
        <dbReference type="Proteomes" id="UP001160148"/>
    </source>
</evidence>
<dbReference type="AlphaFoldDB" id="A0AAV0W874"/>
<evidence type="ECO:0000313" key="1">
    <source>
        <dbReference type="EMBL" id="CAI6352095.1"/>
    </source>
</evidence>
<keyword evidence="2" id="KW-1185">Reference proteome</keyword>
<gene>
    <name evidence="1" type="ORF">MEUPH1_LOCUS8381</name>
</gene>
<dbReference type="Proteomes" id="UP001160148">
    <property type="component" value="Unassembled WGS sequence"/>
</dbReference>
<accession>A0AAV0W874</accession>
<protein>
    <submittedName>
        <fullName evidence="1">Uncharacterized protein</fullName>
    </submittedName>
</protein>
<name>A0AAV0W874_9HEMI</name>
<dbReference type="EMBL" id="CARXXK010000001">
    <property type="protein sequence ID" value="CAI6352095.1"/>
    <property type="molecule type" value="Genomic_DNA"/>
</dbReference>
<comment type="caution">
    <text evidence="1">The sequence shown here is derived from an EMBL/GenBank/DDBJ whole genome shotgun (WGS) entry which is preliminary data.</text>
</comment>
<organism evidence="1 2">
    <name type="scientific">Macrosiphum euphorbiae</name>
    <name type="common">potato aphid</name>
    <dbReference type="NCBI Taxonomy" id="13131"/>
    <lineage>
        <taxon>Eukaryota</taxon>
        <taxon>Metazoa</taxon>
        <taxon>Ecdysozoa</taxon>
        <taxon>Arthropoda</taxon>
        <taxon>Hexapoda</taxon>
        <taxon>Insecta</taxon>
        <taxon>Pterygota</taxon>
        <taxon>Neoptera</taxon>
        <taxon>Paraneoptera</taxon>
        <taxon>Hemiptera</taxon>
        <taxon>Sternorrhyncha</taxon>
        <taxon>Aphidomorpha</taxon>
        <taxon>Aphidoidea</taxon>
        <taxon>Aphididae</taxon>
        <taxon>Macrosiphini</taxon>
        <taxon>Macrosiphum</taxon>
    </lineage>
</organism>